<feature type="region of interest" description="Disordered" evidence="1">
    <location>
        <begin position="132"/>
        <end position="170"/>
    </location>
</feature>
<protein>
    <submittedName>
        <fullName evidence="2">Uncharacterized protein</fullName>
    </submittedName>
</protein>
<keyword evidence="3" id="KW-1185">Reference proteome</keyword>
<dbReference type="Proteomes" id="UP001159042">
    <property type="component" value="Unassembled WGS sequence"/>
</dbReference>
<organism evidence="2 3">
    <name type="scientific">Exocentrus adspersus</name>
    <dbReference type="NCBI Taxonomy" id="1586481"/>
    <lineage>
        <taxon>Eukaryota</taxon>
        <taxon>Metazoa</taxon>
        <taxon>Ecdysozoa</taxon>
        <taxon>Arthropoda</taxon>
        <taxon>Hexapoda</taxon>
        <taxon>Insecta</taxon>
        <taxon>Pterygota</taxon>
        <taxon>Neoptera</taxon>
        <taxon>Endopterygota</taxon>
        <taxon>Coleoptera</taxon>
        <taxon>Polyphaga</taxon>
        <taxon>Cucujiformia</taxon>
        <taxon>Chrysomeloidea</taxon>
        <taxon>Cerambycidae</taxon>
        <taxon>Lamiinae</taxon>
        <taxon>Acanthocinini</taxon>
        <taxon>Exocentrus</taxon>
    </lineage>
</organism>
<gene>
    <name evidence="2" type="ORF">NQ315_006237</name>
</gene>
<comment type="caution">
    <text evidence="2">The sequence shown here is derived from an EMBL/GenBank/DDBJ whole genome shotgun (WGS) entry which is preliminary data.</text>
</comment>
<proteinExistence type="predicted"/>
<sequence>MSFLGHHFYIDAGVILSDSAQEDVAVVEDKLKALEVSGDDEARIPTISAENTNIENMSDDDLKELETSTTNITDDVKANLQKKSLTNLTGKAKAGSESVRKRNKRYSCVFSSDLDKTSKAIKRRSLNISETSRIPISFKRQEEKRGKPGQQNSDSRLPLQTGNDANENNWKKSVVNGNLVVDTSNNNGSNATNVDKAEVKENVPITKSSNRVNVPNRCPRDNVVAKVSNLPVLVR</sequence>
<reference evidence="2 3" key="1">
    <citation type="journal article" date="2023" name="Insect Mol. Biol.">
        <title>Genome sequencing provides insights into the evolution of gene families encoding plant cell wall-degrading enzymes in longhorned beetles.</title>
        <authorList>
            <person name="Shin N.R."/>
            <person name="Okamura Y."/>
            <person name="Kirsch R."/>
            <person name="Pauchet Y."/>
        </authorList>
    </citation>
    <scope>NUCLEOTIDE SEQUENCE [LARGE SCALE GENOMIC DNA]</scope>
    <source>
        <strain evidence="2">EAD_L_NR</strain>
    </source>
</reference>
<evidence type="ECO:0000313" key="2">
    <source>
        <dbReference type="EMBL" id="KAJ8919709.1"/>
    </source>
</evidence>
<dbReference type="EMBL" id="JANEYG010000016">
    <property type="protein sequence ID" value="KAJ8919709.1"/>
    <property type="molecule type" value="Genomic_DNA"/>
</dbReference>
<evidence type="ECO:0000256" key="1">
    <source>
        <dbReference type="SAM" id="MobiDB-lite"/>
    </source>
</evidence>
<dbReference type="AlphaFoldDB" id="A0AAV8W086"/>
<feature type="compositionally biased region" description="Polar residues" evidence="1">
    <location>
        <begin position="149"/>
        <end position="168"/>
    </location>
</feature>
<name>A0AAV8W086_9CUCU</name>
<accession>A0AAV8W086</accession>
<evidence type="ECO:0000313" key="3">
    <source>
        <dbReference type="Proteomes" id="UP001159042"/>
    </source>
</evidence>